<evidence type="ECO:0000313" key="2">
    <source>
        <dbReference type="Proteomes" id="UP000037122"/>
    </source>
</evidence>
<comment type="caution">
    <text evidence="1">The sequence shown here is derived from an EMBL/GenBank/DDBJ whole genome shotgun (WGS) entry which is preliminary data.</text>
</comment>
<accession>A0A0L0P760</accession>
<dbReference type="VEuPathDB" id="FungiDB:QG37_01215"/>
<dbReference type="EMBL" id="LGST01000008">
    <property type="protein sequence ID" value="KNE01871.1"/>
    <property type="molecule type" value="Genomic_DNA"/>
</dbReference>
<dbReference type="AlphaFoldDB" id="A0A0L0P760"/>
<sequence length="62" mass="6877">MARHNAVDACIINKVKRVGGIPKDGSLPGDETFQEVVKEQEEPALYMFSLGCKDRPSCGRQR</sequence>
<dbReference type="Proteomes" id="UP000037122">
    <property type="component" value="Unassembled WGS sequence"/>
</dbReference>
<name>A0A0L0P760_CANAR</name>
<organism evidence="1 2">
    <name type="scientific">Candidozyma auris</name>
    <name type="common">Yeast</name>
    <name type="synonym">Candida auris</name>
    <dbReference type="NCBI Taxonomy" id="498019"/>
    <lineage>
        <taxon>Eukaryota</taxon>
        <taxon>Fungi</taxon>
        <taxon>Dikarya</taxon>
        <taxon>Ascomycota</taxon>
        <taxon>Saccharomycotina</taxon>
        <taxon>Pichiomycetes</taxon>
        <taxon>Metschnikowiaceae</taxon>
        <taxon>Candidozyma</taxon>
    </lineage>
</organism>
<proteinExistence type="predicted"/>
<protein>
    <submittedName>
        <fullName evidence="1">Uncharacterized protein</fullName>
    </submittedName>
</protein>
<gene>
    <name evidence="1" type="ORF">QG37_01215</name>
</gene>
<evidence type="ECO:0000313" key="1">
    <source>
        <dbReference type="EMBL" id="KNE01871.1"/>
    </source>
</evidence>
<reference evidence="2" key="1">
    <citation type="journal article" date="2015" name="BMC Genomics">
        <title>Draft genome of a commonly misdiagnosed multidrug resistant pathogen Candida auris.</title>
        <authorList>
            <person name="Chatterjee S."/>
            <person name="Alampalli S.V."/>
            <person name="Nageshan R.K."/>
            <person name="Chettiar S.T."/>
            <person name="Joshi S."/>
            <person name="Tatu U.S."/>
        </authorList>
    </citation>
    <scope>NUCLEOTIDE SEQUENCE [LARGE SCALE GENOMIC DNA]</scope>
    <source>
        <strain evidence="2">6684</strain>
    </source>
</reference>